<name>A0ABP9XE27_9DEIO</name>
<keyword evidence="1" id="KW-1133">Transmembrane helix</keyword>
<reference evidence="2 3" key="1">
    <citation type="submission" date="2024-02" db="EMBL/GenBank/DDBJ databases">
        <title>Deinococcus aluminii NBRC 112889.</title>
        <authorList>
            <person name="Ichikawa N."/>
            <person name="Katano-Makiyama Y."/>
            <person name="Hidaka K."/>
        </authorList>
    </citation>
    <scope>NUCLEOTIDE SEQUENCE [LARGE SCALE GENOMIC DNA]</scope>
    <source>
        <strain evidence="2 3">NBRC 112889</strain>
    </source>
</reference>
<feature type="transmembrane region" description="Helical" evidence="1">
    <location>
        <begin position="130"/>
        <end position="149"/>
    </location>
</feature>
<accession>A0ABP9XE27</accession>
<dbReference type="Proteomes" id="UP001404956">
    <property type="component" value="Unassembled WGS sequence"/>
</dbReference>
<keyword evidence="1" id="KW-0812">Transmembrane</keyword>
<evidence type="ECO:0000256" key="1">
    <source>
        <dbReference type="SAM" id="Phobius"/>
    </source>
</evidence>
<evidence type="ECO:0000313" key="2">
    <source>
        <dbReference type="EMBL" id="GAA5533614.1"/>
    </source>
</evidence>
<proteinExistence type="predicted"/>
<keyword evidence="3" id="KW-1185">Reference proteome</keyword>
<dbReference type="RefSeq" id="WP_345454153.1">
    <property type="nucleotide sequence ID" value="NZ_BAABRV010000004.1"/>
</dbReference>
<organism evidence="2 3">
    <name type="scientific">Deinococcus aluminii</name>
    <dbReference type="NCBI Taxonomy" id="1656885"/>
    <lineage>
        <taxon>Bacteria</taxon>
        <taxon>Thermotogati</taxon>
        <taxon>Deinococcota</taxon>
        <taxon>Deinococci</taxon>
        <taxon>Deinococcales</taxon>
        <taxon>Deinococcaceae</taxon>
        <taxon>Deinococcus</taxon>
    </lineage>
</organism>
<gene>
    <name evidence="2" type="ORF">Dalu01_02021</name>
</gene>
<comment type="caution">
    <text evidence="2">The sequence shown here is derived from an EMBL/GenBank/DDBJ whole genome shotgun (WGS) entry which is preliminary data.</text>
</comment>
<feature type="transmembrane region" description="Helical" evidence="1">
    <location>
        <begin position="88"/>
        <end position="110"/>
    </location>
</feature>
<evidence type="ECO:0000313" key="3">
    <source>
        <dbReference type="Proteomes" id="UP001404956"/>
    </source>
</evidence>
<keyword evidence="1" id="KW-0472">Membrane</keyword>
<dbReference type="EMBL" id="BAABRV010000004">
    <property type="protein sequence ID" value="GAA5533614.1"/>
    <property type="molecule type" value="Genomic_DNA"/>
</dbReference>
<feature type="transmembrane region" description="Helical" evidence="1">
    <location>
        <begin position="49"/>
        <end position="67"/>
    </location>
</feature>
<protein>
    <submittedName>
        <fullName evidence="2">Uncharacterized protein</fullName>
    </submittedName>
</protein>
<feature type="transmembrane region" description="Helical" evidence="1">
    <location>
        <begin position="20"/>
        <end position="37"/>
    </location>
</feature>
<sequence length="157" mass="16862">MNPAFDSSRPLAPLAQRRRAVLIGVFGFLLLLLAQFLRSAESSSALWNGLSAAGMVIVVFGWSRLLFPGFMGLPRLDQPGLDERQRAVLTRAYATAYQVLALGLLLVYAYGLLTDVLPGLPRLTGGVNAIMLVGLVWIVMGLPAAILAWTEPDPAGE</sequence>